<gene>
    <name evidence="3" type="ORF">G5V58_20420</name>
</gene>
<name>A0A6G6WI37_9ACTN</name>
<dbReference type="InterPro" id="IPR035930">
    <property type="entry name" value="FomD-like_sf"/>
</dbReference>
<protein>
    <submittedName>
        <fullName evidence="3">DUF402 domain-containing protein</fullName>
    </submittedName>
</protein>
<evidence type="ECO:0000256" key="1">
    <source>
        <dbReference type="SAM" id="MobiDB-lite"/>
    </source>
</evidence>
<dbReference type="InterPro" id="IPR007295">
    <property type="entry name" value="DUF402"/>
</dbReference>
<proteinExistence type="predicted"/>
<organism evidence="3 4">
    <name type="scientific">Nocardioides anomalus</name>
    <dbReference type="NCBI Taxonomy" id="2712223"/>
    <lineage>
        <taxon>Bacteria</taxon>
        <taxon>Bacillati</taxon>
        <taxon>Actinomycetota</taxon>
        <taxon>Actinomycetes</taxon>
        <taxon>Propionibacteriales</taxon>
        <taxon>Nocardioidaceae</taxon>
        <taxon>Nocardioides</taxon>
    </lineage>
</organism>
<evidence type="ECO:0000259" key="2">
    <source>
        <dbReference type="Pfam" id="PF04167"/>
    </source>
</evidence>
<dbReference type="KEGG" id="nano:G5V58_20420"/>
<accession>A0A6G6WI37</accession>
<dbReference type="AlphaFoldDB" id="A0A6G6WI37"/>
<feature type="domain" description="DUF402" evidence="2">
    <location>
        <begin position="110"/>
        <end position="212"/>
    </location>
</feature>
<reference evidence="3 4" key="1">
    <citation type="submission" date="2020-02" db="EMBL/GenBank/DDBJ databases">
        <title>Full genome sequence of Nocardioides sp. R-3366.</title>
        <authorList>
            <person name="Im W.-T."/>
        </authorList>
    </citation>
    <scope>NUCLEOTIDE SEQUENCE [LARGE SCALE GENOMIC DNA]</scope>
    <source>
        <strain evidence="3 4">R-3366</strain>
    </source>
</reference>
<keyword evidence="4" id="KW-1185">Reference proteome</keyword>
<dbReference type="SUPFAM" id="SSF159234">
    <property type="entry name" value="FomD-like"/>
    <property type="match status" value="1"/>
</dbReference>
<feature type="region of interest" description="Disordered" evidence="1">
    <location>
        <begin position="1"/>
        <end position="44"/>
    </location>
</feature>
<dbReference type="Gene3D" id="2.40.380.10">
    <property type="entry name" value="FomD-like"/>
    <property type="match status" value="1"/>
</dbReference>
<sequence>MSDEVVSDSGGTMRRLSGPPRPVAPDLAALPPLPSTDGLRPAGPAPHLEAGAVVTWHYRGFVDVLRVVRDDERGLVAWLPAGSERLAATPRDGRGLRERSLAERAALLVAGDYDVTVTQWRGDGVLRVAPTGRPWSVWFFGDGEYVNLEVPHQRPVDGAARTHSRDLTLDLWVADGETWLKDEDELAAGVDAGWYSPTQGALIRDLADLARAELVAPTAWPLDEGWSGWRPPPEWDEPLRLPEALRA</sequence>
<dbReference type="Pfam" id="PF04167">
    <property type="entry name" value="DUF402"/>
    <property type="match status" value="1"/>
</dbReference>
<dbReference type="EMBL" id="CP049257">
    <property type="protein sequence ID" value="QIG44827.1"/>
    <property type="molecule type" value="Genomic_DNA"/>
</dbReference>
<dbReference type="Proteomes" id="UP000502996">
    <property type="component" value="Chromosome"/>
</dbReference>
<evidence type="ECO:0000313" key="4">
    <source>
        <dbReference type="Proteomes" id="UP000502996"/>
    </source>
</evidence>
<dbReference type="RefSeq" id="WP_165236757.1">
    <property type="nucleotide sequence ID" value="NZ_CP049257.1"/>
</dbReference>
<evidence type="ECO:0000313" key="3">
    <source>
        <dbReference type="EMBL" id="QIG44827.1"/>
    </source>
</evidence>